<evidence type="ECO:0000256" key="1">
    <source>
        <dbReference type="ARBA" id="ARBA00004305"/>
    </source>
</evidence>
<dbReference type="PANTHER" id="PTHR11947:SF20">
    <property type="entry name" value="[3-METHYL-2-OXOBUTANOATE DEHYDROGENASE [LIPOAMIDE]] KINASE, MITOCHONDRIAL"/>
    <property type="match status" value="1"/>
</dbReference>
<comment type="subcellular location">
    <subcellularLocation>
        <location evidence="1 10">Mitochondrion matrix</location>
    </subcellularLocation>
</comment>
<organism evidence="12 13">
    <name type="scientific">Geranomyces variabilis</name>
    <dbReference type="NCBI Taxonomy" id="109894"/>
    <lineage>
        <taxon>Eukaryota</taxon>
        <taxon>Fungi</taxon>
        <taxon>Fungi incertae sedis</taxon>
        <taxon>Chytridiomycota</taxon>
        <taxon>Chytridiomycota incertae sedis</taxon>
        <taxon>Chytridiomycetes</taxon>
        <taxon>Spizellomycetales</taxon>
        <taxon>Powellomycetaceae</taxon>
        <taxon>Geranomyces</taxon>
    </lineage>
</organism>
<name>A0AAD5XM98_9FUNG</name>
<dbReference type="Proteomes" id="UP001212152">
    <property type="component" value="Unassembled WGS sequence"/>
</dbReference>
<dbReference type="AlphaFoldDB" id="A0AAD5XM98"/>
<dbReference type="InterPro" id="IPR039028">
    <property type="entry name" value="BCKD/PDK"/>
</dbReference>
<dbReference type="InterPro" id="IPR003594">
    <property type="entry name" value="HATPase_dom"/>
</dbReference>
<keyword evidence="4 10" id="KW-0808">Transferase</keyword>
<evidence type="ECO:0000256" key="10">
    <source>
        <dbReference type="RuleBase" id="RU366032"/>
    </source>
</evidence>
<keyword evidence="7 10" id="KW-0067">ATP-binding</keyword>
<keyword evidence="5 10" id="KW-0547">Nucleotide-binding</keyword>
<evidence type="ECO:0000256" key="7">
    <source>
        <dbReference type="ARBA" id="ARBA00022840"/>
    </source>
</evidence>
<sequence>MAFVPRIACLRPSRTQTQLISVAIGGAGRRNSRLSLCRATHGTASSTDAGVLAGSGVPLPPPGSAATSPVWRSSSVVEKYAKMPFTRVTLEELLQMGETHDLVSSARFARDELPKRMARRVKALQNLPFIVGVNPHIKSIYDLYHDSLGALLALPEPVDGPSQAVFTEELRKLVGAHQEVIPVLAKGFKECGKYMTKDAKTMFLDNMIHARIGIRVIAEHHLSLATPSPAYIGVVNTRLSPAVLITSVANYVRDLCELNYGGVAPEFVVAGHTDTLIAYIGVHLEYIFMEILKNAMRATVEFSSRTGRIEHPPVEIVVCKSDEEVVIRVRDQGGGISQKDLGHIWDYSYTTVPKYDDDTDSIFDTQARMGMQAGSGGPMAGLGFGLPMSRIYAKYFQGSLEIRSIEGYGCDVFLRVPNILGSSHVIED</sequence>
<dbReference type="SUPFAM" id="SSF55874">
    <property type="entry name" value="ATPase domain of HSP90 chaperone/DNA topoisomerase II/histidine kinase"/>
    <property type="match status" value="1"/>
</dbReference>
<keyword evidence="8" id="KW-0809">Transit peptide</keyword>
<keyword evidence="9 10" id="KW-0496">Mitochondrion</keyword>
<protein>
    <recommendedName>
        <fullName evidence="10">Protein-serine/threonine kinase</fullName>
        <ecNumber evidence="10">2.7.11.-</ecNumber>
    </recommendedName>
</protein>
<evidence type="ECO:0000256" key="3">
    <source>
        <dbReference type="ARBA" id="ARBA00022553"/>
    </source>
</evidence>
<dbReference type="InterPro" id="IPR018955">
    <property type="entry name" value="BCDHK/PDK_N"/>
</dbReference>
<evidence type="ECO:0000256" key="4">
    <source>
        <dbReference type="ARBA" id="ARBA00022679"/>
    </source>
</evidence>
<dbReference type="GO" id="GO:0005524">
    <property type="term" value="F:ATP binding"/>
    <property type="evidence" value="ECO:0007669"/>
    <property type="project" value="UniProtKB-UniRule"/>
</dbReference>
<dbReference type="PROSITE" id="PS50109">
    <property type="entry name" value="HIS_KIN"/>
    <property type="match status" value="1"/>
</dbReference>
<dbReference type="InterPro" id="IPR004358">
    <property type="entry name" value="Sig_transdc_His_kin-like_C"/>
</dbReference>
<evidence type="ECO:0000259" key="11">
    <source>
        <dbReference type="PROSITE" id="PS50109"/>
    </source>
</evidence>
<accession>A0AAD5XM98</accession>
<keyword evidence="6 10" id="KW-0418">Kinase</keyword>
<evidence type="ECO:0000313" key="13">
    <source>
        <dbReference type="Proteomes" id="UP001212152"/>
    </source>
</evidence>
<keyword evidence="3" id="KW-0597">Phosphoprotein</keyword>
<dbReference type="PRINTS" id="PR00344">
    <property type="entry name" value="BCTRLSENSOR"/>
</dbReference>
<comment type="caution">
    <text evidence="12">The sequence shown here is derived from an EMBL/GenBank/DDBJ whole genome shotgun (WGS) entry which is preliminary data.</text>
</comment>
<evidence type="ECO:0000256" key="2">
    <source>
        <dbReference type="ARBA" id="ARBA00006155"/>
    </source>
</evidence>
<evidence type="ECO:0000256" key="6">
    <source>
        <dbReference type="ARBA" id="ARBA00022777"/>
    </source>
</evidence>
<dbReference type="SUPFAM" id="SSF69012">
    <property type="entry name" value="alpha-ketoacid dehydrogenase kinase, N-terminal domain"/>
    <property type="match status" value="1"/>
</dbReference>
<dbReference type="GO" id="GO:0004740">
    <property type="term" value="F:pyruvate dehydrogenase (acetyl-transferring) kinase activity"/>
    <property type="evidence" value="ECO:0007669"/>
    <property type="project" value="TreeGrafter"/>
</dbReference>
<reference evidence="12" key="1">
    <citation type="submission" date="2020-05" db="EMBL/GenBank/DDBJ databases">
        <title>Phylogenomic resolution of chytrid fungi.</title>
        <authorList>
            <person name="Stajich J.E."/>
            <person name="Amses K."/>
            <person name="Simmons R."/>
            <person name="Seto K."/>
            <person name="Myers J."/>
            <person name="Bonds A."/>
            <person name="Quandt C.A."/>
            <person name="Barry K."/>
            <person name="Liu P."/>
            <person name="Grigoriev I."/>
            <person name="Longcore J.E."/>
            <person name="James T.Y."/>
        </authorList>
    </citation>
    <scope>NUCLEOTIDE SEQUENCE</scope>
    <source>
        <strain evidence="12">JEL0379</strain>
    </source>
</reference>
<dbReference type="InterPro" id="IPR036784">
    <property type="entry name" value="AK/P_DHK_N_sf"/>
</dbReference>
<dbReference type="PANTHER" id="PTHR11947">
    <property type="entry name" value="PYRUVATE DEHYDROGENASE KINASE"/>
    <property type="match status" value="1"/>
</dbReference>
<keyword evidence="13" id="KW-1185">Reference proteome</keyword>
<dbReference type="SMART" id="SM00387">
    <property type="entry name" value="HATPase_c"/>
    <property type="match status" value="1"/>
</dbReference>
<dbReference type="Gene3D" id="3.30.565.10">
    <property type="entry name" value="Histidine kinase-like ATPase, C-terminal domain"/>
    <property type="match status" value="1"/>
</dbReference>
<dbReference type="EC" id="2.7.11.-" evidence="10"/>
<proteinExistence type="inferred from homology"/>
<dbReference type="Pfam" id="PF02518">
    <property type="entry name" value="HATPase_c"/>
    <property type="match status" value="1"/>
</dbReference>
<evidence type="ECO:0000313" key="12">
    <source>
        <dbReference type="EMBL" id="KAJ3171874.1"/>
    </source>
</evidence>
<evidence type="ECO:0000256" key="5">
    <source>
        <dbReference type="ARBA" id="ARBA00022741"/>
    </source>
</evidence>
<gene>
    <name evidence="12" type="ORF">HDU87_008192</name>
</gene>
<dbReference type="Gene3D" id="1.20.140.20">
    <property type="entry name" value="Alpha-ketoacid/pyruvate dehydrogenase kinase, N-terminal domain"/>
    <property type="match status" value="1"/>
</dbReference>
<evidence type="ECO:0000256" key="8">
    <source>
        <dbReference type="ARBA" id="ARBA00022946"/>
    </source>
</evidence>
<dbReference type="Pfam" id="PF10436">
    <property type="entry name" value="BCDHK_Adom3"/>
    <property type="match status" value="1"/>
</dbReference>
<feature type="domain" description="Histidine kinase" evidence="11">
    <location>
        <begin position="284"/>
        <end position="420"/>
    </location>
</feature>
<dbReference type="GO" id="GO:0005759">
    <property type="term" value="C:mitochondrial matrix"/>
    <property type="evidence" value="ECO:0007669"/>
    <property type="project" value="UniProtKB-SubCell"/>
</dbReference>
<dbReference type="InterPro" id="IPR036890">
    <property type="entry name" value="HATPase_C_sf"/>
</dbReference>
<dbReference type="GO" id="GO:0010906">
    <property type="term" value="P:regulation of glucose metabolic process"/>
    <property type="evidence" value="ECO:0007669"/>
    <property type="project" value="TreeGrafter"/>
</dbReference>
<dbReference type="InterPro" id="IPR005467">
    <property type="entry name" value="His_kinase_dom"/>
</dbReference>
<comment type="similarity">
    <text evidence="2 10">Belongs to the PDK/BCKDK protein kinase family.</text>
</comment>
<evidence type="ECO:0000256" key="9">
    <source>
        <dbReference type="ARBA" id="ARBA00023128"/>
    </source>
</evidence>
<dbReference type="EMBL" id="JADGJQ010000082">
    <property type="protein sequence ID" value="KAJ3171874.1"/>
    <property type="molecule type" value="Genomic_DNA"/>
</dbReference>